<accession>A0A382TCW6</accession>
<dbReference type="AlphaFoldDB" id="A0A382TCW6"/>
<evidence type="ECO:0000313" key="1">
    <source>
        <dbReference type="EMBL" id="SVD19979.1"/>
    </source>
</evidence>
<protein>
    <submittedName>
        <fullName evidence="1">Uncharacterized protein</fullName>
    </submittedName>
</protein>
<proteinExistence type="predicted"/>
<name>A0A382TCW6_9ZZZZ</name>
<gene>
    <name evidence="1" type="ORF">METZ01_LOCUS372833</name>
</gene>
<sequence>VAQLVRAVDSQDFALISFILYKTYI</sequence>
<reference evidence="1" key="1">
    <citation type="submission" date="2018-05" db="EMBL/GenBank/DDBJ databases">
        <authorList>
            <person name="Lanie J.A."/>
            <person name="Ng W.-L."/>
            <person name="Kazmierczak K.M."/>
            <person name="Andrzejewski T.M."/>
            <person name="Davidsen T.M."/>
            <person name="Wayne K.J."/>
            <person name="Tettelin H."/>
            <person name="Glass J.I."/>
            <person name="Rusch D."/>
            <person name="Podicherti R."/>
            <person name="Tsui H.-C.T."/>
            <person name="Winkler M.E."/>
        </authorList>
    </citation>
    <scope>NUCLEOTIDE SEQUENCE</scope>
</reference>
<organism evidence="1">
    <name type="scientific">marine metagenome</name>
    <dbReference type="NCBI Taxonomy" id="408172"/>
    <lineage>
        <taxon>unclassified sequences</taxon>
        <taxon>metagenomes</taxon>
        <taxon>ecological metagenomes</taxon>
    </lineage>
</organism>
<dbReference type="EMBL" id="UINC01135682">
    <property type="protein sequence ID" value="SVD19979.1"/>
    <property type="molecule type" value="Genomic_DNA"/>
</dbReference>
<feature type="non-terminal residue" evidence="1">
    <location>
        <position position="1"/>
    </location>
</feature>